<feature type="transmembrane region" description="Helical" evidence="6">
    <location>
        <begin position="83"/>
        <end position="101"/>
    </location>
</feature>
<dbReference type="InterPro" id="IPR011701">
    <property type="entry name" value="MFS"/>
</dbReference>
<dbReference type="Proteomes" id="UP000196320">
    <property type="component" value="Unassembled WGS sequence"/>
</dbReference>
<evidence type="ECO:0000256" key="3">
    <source>
        <dbReference type="ARBA" id="ARBA00022692"/>
    </source>
</evidence>
<sequence>MTATPLLREAPGWRSWLIWGVAVAAYVLAITNRSSLSSVGVDAAERFHADAATLSLFAVVQLAVYGGMQIPIGVLLDRYGSRPIMVIGMLLMAAGQFVMAVSPSIGIALIARVLLGAGDAAIFPAVLRLVATWFPAQRGPIMVQMTGLVGQSGQLVALLPLAALLHATTWTITFGSIAGLGLLFAVLVWAIIRNHPPERAADVTVNTETGVIQVITSAIDTGVGIRAAWAHPGTRLAFWSHFTTPFAGTALLLLWGMPFLTAGEGLSPTAAAGLLSLNVVVAMVLSPILGILSRRIPTRRSLALVLPSVGVQVLAWLAVAFWPGPAPFWLLVVLVVCLAAGGPASMVAFDHARTHNPAHRLSTATGVTNSGGFLAALTAIFLIGLTLDLQGAGTPDTYSLDAFRLAFLTQVPLWALGITFIIYERKNTRIRMGLDPERRRHR</sequence>
<keyword evidence="4 6" id="KW-1133">Transmembrane helix</keyword>
<feature type="domain" description="Major facilitator superfamily (MFS) profile" evidence="7">
    <location>
        <begin position="18"/>
        <end position="429"/>
    </location>
</feature>
<gene>
    <name evidence="8" type="ORF">FM104_03465</name>
</gene>
<dbReference type="RefSeq" id="WP_256971505.1">
    <property type="nucleotide sequence ID" value="NZ_FUKO01000012.1"/>
</dbReference>
<evidence type="ECO:0000256" key="4">
    <source>
        <dbReference type="ARBA" id="ARBA00022989"/>
    </source>
</evidence>
<feature type="transmembrane region" description="Helical" evidence="6">
    <location>
        <begin position="170"/>
        <end position="192"/>
    </location>
</feature>
<dbReference type="PROSITE" id="PS50850">
    <property type="entry name" value="MFS"/>
    <property type="match status" value="1"/>
</dbReference>
<name>A0A1R4IRP5_9MICO</name>
<keyword evidence="3 6" id="KW-0812">Transmembrane</keyword>
<dbReference type="GO" id="GO:0005886">
    <property type="term" value="C:plasma membrane"/>
    <property type="evidence" value="ECO:0007669"/>
    <property type="project" value="UniProtKB-SubCell"/>
</dbReference>
<evidence type="ECO:0000313" key="9">
    <source>
        <dbReference type="Proteomes" id="UP000196320"/>
    </source>
</evidence>
<evidence type="ECO:0000259" key="7">
    <source>
        <dbReference type="PROSITE" id="PS50850"/>
    </source>
</evidence>
<accession>A0A1R4IRP5</accession>
<evidence type="ECO:0000256" key="1">
    <source>
        <dbReference type="ARBA" id="ARBA00004651"/>
    </source>
</evidence>
<reference evidence="8 9" key="1">
    <citation type="submission" date="2017-02" db="EMBL/GenBank/DDBJ databases">
        <authorList>
            <person name="Peterson S.W."/>
        </authorList>
    </citation>
    <scope>NUCLEOTIDE SEQUENCE [LARGE SCALE GENOMIC DNA]</scope>
    <source>
        <strain evidence="8 9">B Mb 05.01</strain>
    </source>
</reference>
<feature type="transmembrane region" description="Helical" evidence="6">
    <location>
        <begin position="107"/>
        <end position="130"/>
    </location>
</feature>
<feature type="transmembrane region" description="Helical" evidence="6">
    <location>
        <begin position="405"/>
        <end position="423"/>
    </location>
</feature>
<dbReference type="CDD" id="cd06174">
    <property type="entry name" value="MFS"/>
    <property type="match status" value="1"/>
</dbReference>
<evidence type="ECO:0000256" key="2">
    <source>
        <dbReference type="ARBA" id="ARBA00022448"/>
    </source>
</evidence>
<evidence type="ECO:0000313" key="8">
    <source>
        <dbReference type="EMBL" id="SJN22354.1"/>
    </source>
</evidence>
<dbReference type="Gene3D" id="1.20.1250.20">
    <property type="entry name" value="MFS general substrate transporter like domains"/>
    <property type="match status" value="2"/>
</dbReference>
<dbReference type="EMBL" id="FUKO01000012">
    <property type="protein sequence ID" value="SJN22354.1"/>
    <property type="molecule type" value="Genomic_DNA"/>
</dbReference>
<dbReference type="PANTHER" id="PTHR42718">
    <property type="entry name" value="MAJOR FACILITATOR SUPERFAMILY MULTIDRUG TRANSPORTER MFSC"/>
    <property type="match status" value="1"/>
</dbReference>
<feature type="transmembrane region" description="Helical" evidence="6">
    <location>
        <begin position="361"/>
        <end position="385"/>
    </location>
</feature>
<dbReference type="GO" id="GO:0022857">
    <property type="term" value="F:transmembrane transporter activity"/>
    <property type="evidence" value="ECO:0007669"/>
    <property type="project" value="InterPro"/>
</dbReference>
<dbReference type="AlphaFoldDB" id="A0A1R4IRP5"/>
<proteinExistence type="predicted"/>
<keyword evidence="5 6" id="KW-0472">Membrane</keyword>
<feature type="transmembrane region" description="Helical" evidence="6">
    <location>
        <begin position="269"/>
        <end position="292"/>
    </location>
</feature>
<keyword evidence="9" id="KW-1185">Reference proteome</keyword>
<feature type="transmembrane region" description="Helical" evidence="6">
    <location>
        <begin position="328"/>
        <end position="349"/>
    </location>
</feature>
<organism evidence="8 9">
    <name type="scientific">Microbacterium esteraromaticum</name>
    <dbReference type="NCBI Taxonomy" id="57043"/>
    <lineage>
        <taxon>Bacteria</taxon>
        <taxon>Bacillati</taxon>
        <taxon>Actinomycetota</taxon>
        <taxon>Actinomycetes</taxon>
        <taxon>Micrococcales</taxon>
        <taxon>Microbacteriaceae</taxon>
        <taxon>Microbacterium</taxon>
    </lineage>
</organism>
<dbReference type="PANTHER" id="PTHR42718:SF9">
    <property type="entry name" value="MAJOR FACILITATOR SUPERFAMILY MULTIDRUG TRANSPORTER MFSC"/>
    <property type="match status" value="1"/>
</dbReference>
<evidence type="ECO:0000256" key="5">
    <source>
        <dbReference type="ARBA" id="ARBA00023136"/>
    </source>
</evidence>
<feature type="transmembrane region" description="Helical" evidence="6">
    <location>
        <begin position="51"/>
        <end position="76"/>
    </location>
</feature>
<keyword evidence="2" id="KW-0813">Transport</keyword>
<protein>
    <submittedName>
        <fullName evidence="8">Major facilitator superfamily MFS_1</fullName>
    </submittedName>
</protein>
<feature type="transmembrane region" description="Helical" evidence="6">
    <location>
        <begin position="304"/>
        <end position="322"/>
    </location>
</feature>
<dbReference type="Pfam" id="PF07690">
    <property type="entry name" value="MFS_1"/>
    <property type="match status" value="1"/>
</dbReference>
<comment type="subcellular location">
    <subcellularLocation>
        <location evidence="1">Cell membrane</location>
        <topology evidence="1">Multi-pass membrane protein</topology>
    </subcellularLocation>
</comment>
<dbReference type="InterPro" id="IPR036259">
    <property type="entry name" value="MFS_trans_sf"/>
</dbReference>
<evidence type="ECO:0000256" key="6">
    <source>
        <dbReference type="SAM" id="Phobius"/>
    </source>
</evidence>
<dbReference type="SUPFAM" id="SSF103473">
    <property type="entry name" value="MFS general substrate transporter"/>
    <property type="match status" value="1"/>
</dbReference>
<dbReference type="InterPro" id="IPR020846">
    <property type="entry name" value="MFS_dom"/>
</dbReference>
<feature type="transmembrane region" description="Helical" evidence="6">
    <location>
        <begin position="236"/>
        <end position="257"/>
    </location>
</feature>
<feature type="transmembrane region" description="Helical" evidence="6">
    <location>
        <begin position="12"/>
        <end position="31"/>
    </location>
</feature>